<keyword evidence="4" id="KW-1003">Cell membrane</keyword>
<feature type="transmembrane region" description="Helical" evidence="8">
    <location>
        <begin position="147"/>
        <end position="180"/>
    </location>
</feature>
<evidence type="ECO:0000256" key="3">
    <source>
        <dbReference type="ARBA" id="ARBA00022448"/>
    </source>
</evidence>
<dbReference type="InterPro" id="IPR004626">
    <property type="entry name" value="RarD"/>
</dbReference>
<feature type="transmembrane region" description="Helical" evidence="8">
    <location>
        <begin position="224"/>
        <end position="244"/>
    </location>
</feature>
<feature type="domain" description="EamA" evidence="9">
    <location>
        <begin position="21"/>
        <end position="156"/>
    </location>
</feature>
<evidence type="ECO:0000256" key="8">
    <source>
        <dbReference type="SAM" id="Phobius"/>
    </source>
</evidence>
<accession>A0A1W6CZB0</accession>
<keyword evidence="6 8" id="KW-1133">Transmembrane helix</keyword>
<name>A0A1W6CZB0_9RHOB</name>
<dbReference type="RefSeq" id="WP_085378303.1">
    <property type="nucleotide sequence ID" value="NZ_CP020612.1"/>
</dbReference>
<dbReference type="PANTHER" id="PTHR22911">
    <property type="entry name" value="ACYL-MALONYL CONDENSING ENZYME-RELATED"/>
    <property type="match status" value="1"/>
</dbReference>
<evidence type="ECO:0000256" key="2">
    <source>
        <dbReference type="ARBA" id="ARBA00007362"/>
    </source>
</evidence>
<dbReference type="KEGG" id="pcon:B0A89_11690"/>
<dbReference type="PANTHER" id="PTHR22911:SF137">
    <property type="entry name" value="SOLUTE CARRIER FAMILY 35 MEMBER G2-RELATED"/>
    <property type="match status" value="1"/>
</dbReference>
<evidence type="ECO:0000256" key="6">
    <source>
        <dbReference type="ARBA" id="ARBA00022989"/>
    </source>
</evidence>
<dbReference type="GO" id="GO:0005886">
    <property type="term" value="C:plasma membrane"/>
    <property type="evidence" value="ECO:0007669"/>
    <property type="project" value="UniProtKB-SubCell"/>
</dbReference>
<keyword evidence="5 8" id="KW-0812">Transmembrane</keyword>
<evidence type="ECO:0000256" key="5">
    <source>
        <dbReference type="ARBA" id="ARBA00022692"/>
    </source>
</evidence>
<dbReference type="InterPro" id="IPR000620">
    <property type="entry name" value="EamA_dom"/>
</dbReference>
<reference evidence="10 11" key="1">
    <citation type="submission" date="2017-03" db="EMBL/GenBank/DDBJ databases">
        <title>Genome sequence of Paracoccus contaminans isolated from a water microcosm.</title>
        <authorList>
            <person name="Aurass P."/>
            <person name="Karste S."/>
            <person name="Trost E."/>
            <person name="Glaeser S.P."/>
            <person name="Kaempfer P."/>
            <person name="Flieger A."/>
        </authorList>
    </citation>
    <scope>NUCLEOTIDE SEQUENCE [LARGE SCALE GENOMIC DNA]</scope>
    <source>
        <strain evidence="11">RKI 16-01929T\LMG 29738T\CCM 8701T\CIP 111112T</strain>
    </source>
</reference>
<dbReference type="Proteomes" id="UP000193017">
    <property type="component" value="Chromosome"/>
</dbReference>
<dbReference type="NCBIfam" id="TIGR00688">
    <property type="entry name" value="rarD"/>
    <property type="match status" value="1"/>
</dbReference>
<evidence type="ECO:0000313" key="10">
    <source>
        <dbReference type="EMBL" id="ARJ70186.1"/>
    </source>
</evidence>
<proteinExistence type="inferred from homology"/>
<dbReference type="SUPFAM" id="SSF103481">
    <property type="entry name" value="Multidrug resistance efflux transporter EmrE"/>
    <property type="match status" value="2"/>
</dbReference>
<organism evidence="10 11">
    <name type="scientific">Paracoccus contaminans</name>
    <dbReference type="NCBI Taxonomy" id="1945662"/>
    <lineage>
        <taxon>Bacteria</taxon>
        <taxon>Pseudomonadati</taxon>
        <taxon>Pseudomonadota</taxon>
        <taxon>Alphaproteobacteria</taxon>
        <taxon>Rhodobacterales</taxon>
        <taxon>Paracoccaceae</taxon>
        <taxon>Paracoccus</taxon>
    </lineage>
</organism>
<evidence type="ECO:0000256" key="7">
    <source>
        <dbReference type="ARBA" id="ARBA00023136"/>
    </source>
</evidence>
<keyword evidence="7 8" id="KW-0472">Membrane</keyword>
<feature type="transmembrane region" description="Helical" evidence="8">
    <location>
        <begin position="279"/>
        <end position="300"/>
    </location>
</feature>
<evidence type="ECO:0000313" key="11">
    <source>
        <dbReference type="Proteomes" id="UP000193017"/>
    </source>
</evidence>
<feature type="transmembrane region" description="Helical" evidence="8">
    <location>
        <begin position="56"/>
        <end position="78"/>
    </location>
</feature>
<dbReference type="EMBL" id="CP020612">
    <property type="protein sequence ID" value="ARJ70186.1"/>
    <property type="molecule type" value="Genomic_DNA"/>
</dbReference>
<feature type="transmembrane region" description="Helical" evidence="8">
    <location>
        <begin position="84"/>
        <end position="105"/>
    </location>
</feature>
<gene>
    <name evidence="10" type="ORF">B0A89_11690</name>
</gene>
<evidence type="ECO:0000259" key="9">
    <source>
        <dbReference type="Pfam" id="PF00892"/>
    </source>
</evidence>
<feature type="transmembrane region" description="Helical" evidence="8">
    <location>
        <begin position="117"/>
        <end position="135"/>
    </location>
</feature>
<evidence type="ECO:0000256" key="1">
    <source>
        <dbReference type="ARBA" id="ARBA00004651"/>
    </source>
</evidence>
<protein>
    <submittedName>
        <fullName evidence="10">EamA family transporter</fullName>
    </submittedName>
</protein>
<feature type="transmembrane region" description="Helical" evidence="8">
    <location>
        <begin position="192"/>
        <end position="212"/>
    </location>
</feature>
<dbReference type="InterPro" id="IPR037185">
    <property type="entry name" value="EmrE-like"/>
</dbReference>
<dbReference type="AlphaFoldDB" id="A0A1W6CZB0"/>
<evidence type="ECO:0000256" key="4">
    <source>
        <dbReference type="ARBA" id="ARBA00022475"/>
    </source>
</evidence>
<comment type="similarity">
    <text evidence="2">Belongs to the EamA transporter family.</text>
</comment>
<keyword evidence="3" id="KW-0813">Transport</keyword>
<comment type="subcellular location">
    <subcellularLocation>
        <location evidence="1">Cell membrane</location>
        <topology evidence="1">Multi-pass membrane protein</topology>
    </subcellularLocation>
</comment>
<feature type="transmembrane region" description="Helical" evidence="8">
    <location>
        <begin position="23"/>
        <end position="44"/>
    </location>
</feature>
<feature type="transmembrane region" description="Helical" evidence="8">
    <location>
        <begin position="256"/>
        <end position="273"/>
    </location>
</feature>
<sequence length="306" mass="32300">MSSADPHPAALPATPQGDSPRGVALAIGTYAVWGLMPLYMHMMAAFPASEIIAHRILWSLPIAAAVLVVSGETGLVLATLRQPWMVAMAALTATLISVNWMIYVWAVNHDRAIEAALGYYINPLFSVALGAAFLGERLSPAQRAAIAIAAAAVLILALSAGGLPPVAVGLTLSWGIYAFCKRRLPIPPNAGFTVEVLLLCPVALAYILYLGATGQGHFGESARGTALLIGSGALTAVPLILYANAARLIRLSTMGVLQYISPTMVFLSAVLIFNEPYQGAQRIAFPMIWTALLIYGATLIRRPAAR</sequence>
<dbReference type="Pfam" id="PF00892">
    <property type="entry name" value="EamA"/>
    <property type="match status" value="1"/>
</dbReference>
<keyword evidence="11" id="KW-1185">Reference proteome</keyword>